<feature type="region of interest" description="Disordered" evidence="1">
    <location>
        <begin position="1"/>
        <end position="62"/>
    </location>
</feature>
<name>A0A803PJJ0_CANSA</name>
<accession>A0A803PJJ0</accession>
<protein>
    <submittedName>
        <fullName evidence="2">Uncharacterized protein</fullName>
    </submittedName>
</protein>
<dbReference type="EnsemblPlants" id="evm.model.04.988">
    <property type="protein sequence ID" value="cds.evm.model.04.988"/>
    <property type="gene ID" value="evm.TU.04.988"/>
</dbReference>
<keyword evidence="3" id="KW-1185">Reference proteome</keyword>
<dbReference type="AlphaFoldDB" id="A0A803PJJ0"/>
<dbReference type="Proteomes" id="UP000596661">
    <property type="component" value="Chromosome 4"/>
</dbReference>
<organism evidence="2 3">
    <name type="scientific">Cannabis sativa</name>
    <name type="common">Hemp</name>
    <name type="synonym">Marijuana</name>
    <dbReference type="NCBI Taxonomy" id="3483"/>
    <lineage>
        <taxon>Eukaryota</taxon>
        <taxon>Viridiplantae</taxon>
        <taxon>Streptophyta</taxon>
        <taxon>Embryophyta</taxon>
        <taxon>Tracheophyta</taxon>
        <taxon>Spermatophyta</taxon>
        <taxon>Magnoliopsida</taxon>
        <taxon>eudicotyledons</taxon>
        <taxon>Gunneridae</taxon>
        <taxon>Pentapetalae</taxon>
        <taxon>rosids</taxon>
        <taxon>fabids</taxon>
        <taxon>Rosales</taxon>
        <taxon>Cannabaceae</taxon>
        <taxon>Cannabis</taxon>
    </lineage>
</organism>
<dbReference type="EMBL" id="UZAU01000371">
    <property type="status" value="NOT_ANNOTATED_CDS"/>
    <property type="molecule type" value="Genomic_DNA"/>
</dbReference>
<proteinExistence type="predicted"/>
<sequence length="85" mass="8768">MTPRKISPAPAVTATTPATAPTPSTDATSPSSIFDSPYGSPSVISDSPDDAPSPAQNGATSNSFTVVDLWPLSLWPRFSSCKELS</sequence>
<evidence type="ECO:0000313" key="3">
    <source>
        <dbReference type="Proteomes" id="UP000596661"/>
    </source>
</evidence>
<feature type="compositionally biased region" description="Low complexity" evidence="1">
    <location>
        <begin position="7"/>
        <end position="32"/>
    </location>
</feature>
<reference evidence="2" key="2">
    <citation type="submission" date="2021-03" db="UniProtKB">
        <authorList>
            <consortium name="EnsemblPlants"/>
        </authorList>
    </citation>
    <scope>IDENTIFICATION</scope>
</reference>
<reference evidence="2" key="1">
    <citation type="submission" date="2018-11" db="EMBL/GenBank/DDBJ databases">
        <authorList>
            <person name="Grassa J C."/>
        </authorList>
    </citation>
    <scope>NUCLEOTIDE SEQUENCE [LARGE SCALE GENOMIC DNA]</scope>
</reference>
<evidence type="ECO:0000313" key="2">
    <source>
        <dbReference type="EnsemblPlants" id="cds.evm.model.04.988"/>
    </source>
</evidence>
<evidence type="ECO:0000256" key="1">
    <source>
        <dbReference type="SAM" id="MobiDB-lite"/>
    </source>
</evidence>
<dbReference type="Gramene" id="evm.model.04.988">
    <property type="protein sequence ID" value="cds.evm.model.04.988"/>
    <property type="gene ID" value="evm.TU.04.988"/>
</dbReference>